<feature type="compositionally biased region" description="Polar residues" evidence="2">
    <location>
        <begin position="489"/>
        <end position="499"/>
    </location>
</feature>
<feature type="compositionally biased region" description="Basic residues" evidence="2">
    <location>
        <begin position="1396"/>
        <end position="1424"/>
    </location>
</feature>
<feature type="compositionally biased region" description="Basic and acidic residues" evidence="2">
    <location>
        <begin position="1252"/>
        <end position="1265"/>
    </location>
</feature>
<evidence type="ECO:0000256" key="2">
    <source>
        <dbReference type="SAM" id="MobiDB-lite"/>
    </source>
</evidence>
<feature type="region of interest" description="Disordered" evidence="2">
    <location>
        <begin position="867"/>
        <end position="907"/>
    </location>
</feature>
<feature type="compositionally biased region" description="Basic residues" evidence="2">
    <location>
        <begin position="945"/>
        <end position="955"/>
    </location>
</feature>
<dbReference type="InterPro" id="IPR000198">
    <property type="entry name" value="RhoGAP_dom"/>
</dbReference>
<dbReference type="InterPro" id="IPR051576">
    <property type="entry name" value="PX-Rho_GAP"/>
</dbReference>
<feature type="compositionally biased region" description="Low complexity" evidence="2">
    <location>
        <begin position="431"/>
        <end position="460"/>
    </location>
</feature>
<feature type="region of interest" description="Disordered" evidence="2">
    <location>
        <begin position="604"/>
        <end position="685"/>
    </location>
</feature>
<feature type="compositionally biased region" description="Polar residues" evidence="2">
    <location>
        <begin position="1012"/>
        <end position="1021"/>
    </location>
</feature>
<feature type="compositionally biased region" description="Polar residues" evidence="2">
    <location>
        <begin position="2205"/>
        <end position="2220"/>
    </location>
</feature>
<organism evidence="4 5">
    <name type="scientific">Plakobranchus ocellatus</name>
    <dbReference type="NCBI Taxonomy" id="259542"/>
    <lineage>
        <taxon>Eukaryota</taxon>
        <taxon>Metazoa</taxon>
        <taxon>Spiralia</taxon>
        <taxon>Lophotrochozoa</taxon>
        <taxon>Mollusca</taxon>
        <taxon>Gastropoda</taxon>
        <taxon>Heterobranchia</taxon>
        <taxon>Euthyneura</taxon>
        <taxon>Panpulmonata</taxon>
        <taxon>Sacoglossa</taxon>
        <taxon>Placobranchoidea</taxon>
        <taxon>Plakobranchidae</taxon>
        <taxon>Plakobranchus</taxon>
    </lineage>
</organism>
<dbReference type="PANTHER" id="PTHR15729:SF10">
    <property type="entry name" value="GTPASE-ACTIVATING PROTEIN CDGAPR"/>
    <property type="match status" value="1"/>
</dbReference>
<feature type="compositionally biased region" description="Low complexity" evidence="2">
    <location>
        <begin position="1382"/>
        <end position="1394"/>
    </location>
</feature>
<feature type="compositionally biased region" description="Basic and acidic residues" evidence="2">
    <location>
        <begin position="2694"/>
        <end position="2704"/>
    </location>
</feature>
<feature type="compositionally biased region" description="Polar residues" evidence="2">
    <location>
        <begin position="1601"/>
        <end position="1619"/>
    </location>
</feature>
<feature type="region of interest" description="Disordered" evidence="2">
    <location>
        <begin position="1252"/>
        <end position="1474"/>
    </location>
</feature>
<dbReference type="PROSITE" id="PS50238">
    <property type="entry name" value="RHOGAP"/>
    <property type="match status" value="1"/>
</dbReference>
<dbReference type="SMART" id="SM00324">
    <property type="entry name" value="RhoGAP"/>
    <property type="match status" value="1"/>
</dbReference>
<feature type="region of interest" description="Disordered" evidence="2">
    <location>
        <begin position="1704"/>
        <end position="1789"/>
    </location>
</feature>
<name>A0AAV4DSA0_9GAST</name>
<feature type="compositionally biased region" description="Polar residues" evidence="2">
    <location>
        <begin position="974"/>
        <end position="987"/>
    </location>
</feature>
<comment type="caution">
    <text evidence="4">The sequence shown here is derived from an EMBL/GenBank/DDBJ whole genome shotgun (WGS) entry which is preliminary data.</text>
</comment>
<feature type="compositionally biased region" description="Polar residues" evidence="2">
    <location>
        <begin position="638"/>
        <end position="653"/>
    </location>
</feature>
<protein>
    <submittedName>
        <fullName evidence="4">Rho GTPase activating protein 32</fullName>
    </submittedName>
</protein>
<feature type="compositionally biased region" description="Basic and acidic residues" evidence="2">
    <location>
        <begin position="1666"/>
        <end position="1685"/>
    </location>
</feature>
<accession>A0AAV4DSA0</accession>
<feature type="compositionally biased region" description="Low complexity" evidence="2">
    <location>
        <begin position="2135"/>
        <end position="2166"/>
    </location>
</feature>
<feature type="compositionally biased region" description="Polar residues" evidence="2">
    <location>
        <begin position="1212"/>
        <end position="1221"/>
    </location>
</feature>
<feature type="region of interest" description="Disordered" evidence="2">
    <location>
        <begin position="1120"/>
        <end position="1142"/>
    </location>
</feature>
<gene>
    <name evidence="4" type="ORF">PoB_007352500</name>
</gene>
<feature type="compositionally biased region" description="Low complexity" evidence="2">
    <location>
        <begin position="2067"/>
        <end position="2106"/>
    </location>
</feature>
<feature type="region of interest" description="Disordered" evidence="2">
    <location>
        <begin position="1508"/>
        <end position="1563"/>
    </location>
</feature>
<dbReference type="InterPro" id="IPR008936">
    <property type="entry name" value="Rho_GTPase_activation_prot"/>
</dbReference>
<feature type="domain" description="Rho-GAP" evidence="3">
    <location>
        <begin position="75"/>
        <end position="266"/>
    </location>
</feature>
<dbReference type="GO" id="GO:0005096">
    <property type="term" value="F:GTPase activator activity"/>
    <property type="evidence" value="ECO:0007669"/>
    <property type="project" value="UniProtKB-KW"/>
</dbReference>
<dbReference type="PANTHER" id="PTHR15729">
    <property type="entry name" value="CDC42 GTPASE-ACTIVATING PROTEIN"/>
    <property type="match status" value="1"/>
</dbReference>
<feature type="region of interest" description="Disordered" evidence="2">
    <location>
        <begin position="345"/>
        <end position="405"/>
    </location>
</feature>
<feature type="region of interest" description="Disordered" evidence="2">
    <location>
        <begin position="1"/>
        <end position="24"/>
    </location>
</feature>
<feature type="compositionally biased region" description="Acidic residues" evidence="2">
    <location>
        <begin position="1459"/>
        <end position="1473"/>
    </location>
</feature>
<evidence type="ECO:0000313" key="5">
    <source>
        <dbReference type="Proteomes" id="UP000735302"/>
    </source>
</evidence>
<feature type="region of interest" description="Disordered" evidence="2">
    <location>
        <begin position="938"/>
        <end position="991"/>
    </location>
</feature>
<feature type="compositionally biased region" description="Polar residues" evidence="2">
    <location>
        <begin position="2822"/>
        <end position="2834"/>
    </location>
</feature>
<feature type="compositionally biased region" description="Polar residues" evidence="2">
    <location>
        <begin position="2728"/>
        <end position="2737"/>
    </location>
</feature>
<evidence type="ECO:0000256" key="1">
    <source>
        <dbReference type="ARBA" id="ARBA00022468"/>
    </source>
</evidence>
<feature type="region of interest" description="Disordered" evidence="2">
    <location>
        <begin position="1920"/>
        <end position="1977"/>
    </location>
</feature>
<feature type="compositionally biased region" description="Low complexity" evidence="2">
    <location>
        <begin position="1822"/>
        <end position="1831"/>
    </location>
</feature>
<feature type="compositionally biased region" description="Low complexity" evidence="2">
    <location>
        <begin position="2180"/>
        <end position="2195"/>
    </location>
</feature>
<feature type="compositionally biased region" description="Basic and acidic residues" evidence="2">
    <location>
        <begin position="2600"/>
        <end position="2612"/>
    </location>
</feature>
<feature type="region of interest" description="Disordered" evidence="2">
    <location>
        <begin position="2519"/>
        <end position="2847"/>
    </location>
</feature>
<feature type="compositionally biased region" description="Pro residues" evidence="2">
    <location>
        <begin position="2393"/>
        <end position="2409"/>
    </location>
</feature>
<feature type="region of interest" description="Disordered" evidence="2">
    <location>
        <begin position="423"/>
        <end position="577"/>
    </location>
</feature>
<evidence type="ECO:0000259" key="3">
    <source>
        <dbReference type="PROSITE" id="PS50238"/>
    </source>
</evidence>
<feature type="compositionally biased region" description="Low complexity" evidence="2">
    <location>
        <begin position="1758"/>
        <end position="1769"/>
    </location>
</feature>
<dbReference type="SUPFAM" id="SSF48350">
    <property type="entry name" value="GTPase activation domain, GAP"/>
    <property type="match status" value="1"/>
</dbReference>
<feature type="region of interest" description="Disordered" evidence="2">
    <location>
        <begin position="1002"/>
        <end position="1021"/>
    </location>
</feature>
<feature type="region of interest" description="Disordered" evidence="2">
    <location>
        <begin position="1599"/>
        <end position="1623"/>
    </location>
</feature>
<evidence type="ECO:0000313" key="4">
    <source>
        <dbReference type="EMBL" id="GFO47020.1"/>
    </source>
</evidence>
<dbReference type="Gene3D" id="1.10.555.10">
    <property type="entry name" value="Rho GTPase activation protein"/>
    <property type="match status" value="1"/>
</dbReference>
<keyword evidence="1" id="KW-0343">GTPase activation</keyword>
<sequence length="2847" mass="306530">MRETETNGNVMRRATSCSGWTEPRRIPLKPDQGDGTDVMRKHGKLMSFLRTFFSHRPPRNQLKQSGIVKERVFGCDLGEHLLNSGHDVPLLLKSCTNIIEEYGIVHGIYRLSGITSNIQKLRLAFDEDRVPDLTEECYLQDIHSISSLLKMYFRELPNPLLTYQLYDKFAAAVRDEDNKLLRIHDVVQQLPPPHYRTTEYLMRHLARVAAFGPETEMHSKNLAIVWAPNLLRSKELEAGGGAAALQGVGIQAVVTECLICYCDIIFSDKMPSYSSLDSANEKRPRPKSLAISTPTRLLSLEEARERAFVGHLSNLAPKKFIEVGGGPKNLPSKYHTVIDLPGYKKKVNSSSKENKPSSGSKKSSSGTNAGSGGWKSIFSKPRGGSVKKTRKPSQDSVTLGPVQAKALTEEDVHNWKRHHLRSAKSAESLFSPSSTTPQSSPSCTSFNVGDSASGTAVVAGGLAGGQALGRKEGKGSRPLYHLSHKRSLSSDASTVLKSRQVNRDEMNLASPSLDTDEENSPKQFTREDSKRKALHRRIPSAPNTPRQDRKPPCPGRSSSVSRDELSGGGEDMDISLEDFIYPKSESRGDVNIDAAIKSRLLQVAERTRSAKSNEELASSPLKRSANTPPKGRKKAKAENQNFISSPQELSPKTSIPHANRRVHRSSSDVSGALDTSPYDNDDRESRMRKFYSRFHDYEEIVSLDDADMKGQGSSSATPGSQDTPGSMSVSSSGCNMQDVLDQIDSRLAMNAKLFPRHQPPSPSIKINSDAIETSQQQGLSNGSWETKETVFSSSVQTSTSNAAGSQFLGNRQELDLSLNLAAPVPAQAGSTERKLSPSCSVRQTEFPAGMNSSPRELIEQETMRKLLGLDNPPAGGGTRVSPSVPDNTGAVKSSGSNNSIKSGPSLSTRVVRRHAEFIPSASASGQDLDNLSDLLDSLEKQEPRARRRSSRKKGSPRGDGSHSSSSSSARPSPVCSQLQSPHISSPGHSHLQHQQYLLSHSQHLGSSSQNSVQSHNLPITTPQGLESQASVLTERDIQNRLLASGHIHAPGITKCLSVPSDIARSLENVTESQTDMLSSVTISELSTSMSSFSNGTVMTGADFGGMSSAHLPGNHLARRVPAHQRDSSDPRHRRSSSLDSLTDSDRLLTRTLRDINHQMDVAFRSEGSPSGFGGDASMSRHHRMAASDLELSTSPEVRMTPQVVPRGDRPLPQQQAQDDSQWISTESIGQFQVSDQSITPTQATMDEAFKLFTEKDPSPRGENAVRRKSKSSSDSDDCDDLPPPSSVSVVYQDNSDSFLDVNMMSSPAQSLPPPKMEEATESTQRDKLYSPLSENGRQDFPGASREGQPKAGLCTEKQTHPHHNDQIVVESPQVARASGVRTKTATSTTITEAAPKLHHHHQHHHYHHHQHHPSNHHHHQYAKRKPSEAMPNSNTEGRADVANMRINRSTSSSSTSSSEEFDEVASPEEDEGNAQEVVEQKMAGGGRRSLTLPLAQLGNSHLGPVSMASFNSSHAGDRMQADLSPQDSSTYAVIRRQHSPRSPSSGQWSPRGERSADFLSGNEGAGVNLNRSWELDRDASERMSSLCAAGLMSQRARLSRESSNSSLQHSVSPDSSLSHILSVGGAGPVRSPLATPSREVLPDIIQSTAPQTFESPLASEACPVRTTRENAGRDEEGGNDQRDTSRSNVPLQLALYHPDEFSVDIPPAAVSGPPPSPHHRLNLHQSPSLPQVHSAQHSAIAERKPTIRKSSTDDAINSVSSPSPSSSRRIPSHPAPQRTPQGISNSASADLQIVSGNIRIPTSMSMDSAAEYGPRYGRDRTAGAAGRYGAGQDPNPLSPVSFRSRAGSDSRAIRAAAHQLQMERYRANVRASDEQSQRDHVAMEVDNLCNRLVDRMTSPRSRRPPLGGCFTNYETANSPSMGAHQGCESATHMDTSPLQGGSQTPSSAIGERVIGRSSSSGVSAGMQDSSANEEAENVLNRSREILQYPVAVENDVSQTVGLTSGQATVSYSQAGEKRKDSLTASGSESGIAIRKTSFSKIPRPRQSVDLSAQKSPGSGCLRKPEISSGATSSFSASMTSSAHADFSPSSSSTSSSGTSISSSRQAIRSRRSSETPGVGKRSSHIRRSSDTKLVSDSPSASPSSTRPQPSPTPSSSSSSCFSRSSSGGSGRGRQTLEAKSQSQSSCNSSANSPSSRIPLSHRVPSPQSGDGSPSLGVSRQTSKTKSPTPKPRKSSFNAKADQTKGQNSSSESGSRGDSTPRLASRREASGRSGAVSGRAAGARKEAEIAACGPKKSVVLKPLQDDSGAKLVIETQPEMRKKVQTVHAKKVSQPTRQVAESVGESESRTEGRSKNRTSAGGSGQARPISQQQNSVTGGGNGTSVTFSSDTRIPPASPPPSPCSKKAPPPVAKRKFRYDSKSLPRKSKQSESQNCAGQAVIGSCEEPSTVVSPSATQADYAEMIGSRSSLDDSVLQLAAERQEDLFSPEELAEHHKHYGYSTGSLRAKRSVKLQSLLDLFEQKDSDSNVSDSSCGSPKLQPRERLHSGSSGVTPLTPCMEVKPDIDPFDVEDPHSSPVVSPESRLSQRQRSKSGEAALARTENSDPKREAKDHSQPAPVMMRSMPEPRGTSPRRRERGSGNNADSDKRLSAGDKLNPHSSQSRPPRYRSNSSTAAVGDMDGGMSPSQVRHPPSRQRKGDTARHSDTHTGVILRQQSSPAGDLMFDGSPANPLSSPSQRASVERRNSIKDLLQVFERQDSDAAGKGGNSAEVIHSPTSPSQRSQVRERLGSSSPPYHDPEQRLGPTSMRLSLEIPSASDVLLSSGPLSQPDVKSQPSLRLGPKPFYGAYK</sequence>
<dbReference type="EMBL" id="BLXT01008249">
    <property type="protein sequence ID" value="GFO47020.1"/>
    <property type="molecule type" value="Genomic_DNA"/>
</dbReference>
<dbReference type="FunFam" id="1.10.555.10:FF:000002">
    <property type="entry name" value="rho GTPase-activating protein 32 isoform X1"/>
    <property type="match status" value="1"/>
</dbReference>
<feature type="compositionally biased region" description="Low complexity" evidence="2">
    <location>
        <begin position="1449"/>
        <end position="1458"/>
    </location>
</feature>
<dbReference type="GO" id="GO:0007264">
    <property type="term" value="P:small GTPase-mediated signal transduction"/>
    <property type="evidence" value="ECO:0007669"/>
    <property type="project" value="TreeGrafter"/>
</dbReference>
<feature type="compositionally biased region" description="Basic and acidic residues" evidence="2">
    <location>
        <begin position="605"/>
        <end position="614"/>
    </location>
</feature>
<feature type="region of interest" description="Disordered" evidence="2">
    <location>
        <begin position="828"/>
        <end position="855"/>
    </location>
</feature>
<feature type="compositionally biased region" description="Low complexity" evidence="2">
    <location>
        <begin position="2270"/>
        <end position="2280"/>
    </location>
</feature>
<feature type="compositionally biased region" description="Polar residues" evidence="2">
    <location>
        <begin position="2655"/>
        <end position="2672"/>
    </location>
</feature>
<proteinExistence type="predicted"/>
<feature type="region of interest" description="Disordered" evidence="2">
    <location>
        <begin position="2033"/>
        <end position="2436"/>
    </location>
</feature>
<feature type="compositionally biased region" description="Low complexity" evidence="2">
    <location>
        <begin position="348"/>
        <end position="368"/>
    </location>
</feature>
<keyword evidence="5" id="KW-1185">Reference proteome</keyword>
<dbReference type="Pfam" id="PF00620">
    <property type="entry name" value="RhoGAP"/>
    <property type="match status" value="1"/>
</dbReference>
<feature type="compositionally biased region" description="Low complexity" evidence="2">
    <location>
        <begin position="892"/>
        <end position="905"/>
    </location>
</feature>
<feature type="compositionally biased region" description="Basic and acidic residues" evidence="2">
    <location>
        <begin position="1315"/>
        <end position="1328"/>
    </location>
</feature>
<feature type="region of interest" description="Disordered" evidence="2">
    <location>
        <begin position="1810"/>
        <end position="1844"/>
    </location>
</feature>
<feature type="compositionally biased region" description="Polar residues" evidence="2">
    <location>
        <begin position="1291"/>
        <end position="1309"/>
    </location>
</feature>
<feature type="region of interest" description="Disordered" evidence="2">
    <location>
        <begin position="1648"/>
        <end position="1687"/>
    </location>
</feature>
<feature type="region of interest" description="Disordered" evidence="2">
    <location>
        <begin position="702"/>
        <end position="734"/>
    </location>
</feature>
<feature type="compositionally biased region" description="Low complexity" evidence="2">
    <location>
        <begin position="2245"/>
        <end position="2257"/>
    </location>
</feature>
<feature type="compositionally biased region" description="Polar residues" evidence="2">
    <location>
        <begin position="1778"/>
        <end position="1789"/>
    </location>
</feature>
<feature type="compositionally biased region" description="Low complexity" evidence="2">
    <location>
        <begin position="1002"/>
        <end position="1011"/>
    </location>
</feature>
<dbReference type="Proteomes" id="UP000735302">
    <property type="component" value="Unassembled WGS sequence"/>
</dbReference>
<feature type="region of interest" description="Disordered" evidence="2">
    <location>
        <begin position="1160"/>
        <end position="1221"/>
    </location>
</feature>
<feature type="compositionally biased region" description="Polar residues" evidence="2">
    <location>
        <begin position="1932"/>
        <end position="1947"/>
    </location>
</feature>
<feature type="compositionally biased region" description="Low complexity" evidence="2">
    <location>
        <begin position="2525"/>
        <end position="2534"/>
    </location>
</feature>
<reference evidence="4 5" key="1">
    <citation type="journal article" date="2021" name="Elife">
        <title>Chloroplast acquisition without the gene transfer in kleptoplastic sea slugs, Plakobranchus ocellatus.</title>
        <authorList>
            <person name="Maeda T."/>
            <person name="Takahashi S."/>
            <person name="Yoshida T."/>
            <person name="Shimamura S."/>
            <person name="Takaki Y."/>
            <person name="Nagai Y."/>
            <person name="Toyoda A."/>
            <person name="Suzuki Y."/>
            <person name="Arimoto A."/>
            <person name="Ishii H."/>
            <person name="Satoh N."/>
            <person name="Nishiyama T."/>
            <person name="Hasebe M."/>
            <person name="Maruyama T."/>
            <person name="Minagawa J."/>
            <person name="Obokata J."/>
            <person name="Shigenobu S."/>
        </authorList>
    </citation>
    <scope>NUCLEOTIDE SEQUENCE [LARGE SCALE GENOMIC DNA]</scope>
</reference>
<feature type="compositionally biased region" description="Polar residues" evidence="2">
    <location>
        <begin position="711"/>
        <end position="734"/>
    </location>
</feature>
<feature type="compositionally biased region" description="Low complexity" evidence="2">
    <location>
        <begin position="961"/>
        <end position="973"/>
    </location>
</feature>
<feature type="compositionally biased region" description="Polar residues" evidence="2">
    <location>
        <begin position="1723"/>
        <end position="1737"/>
    </location>
</feature>
<feature type="compositionally biased region" description="Low complexity" evidence="2">
    <location>
        <begin position="1955"/>
        <end position="1970"/>
    </location>
</feature>